<evidence type="ECO:0000259" key="1">
    <source>
        <dbReference type="Pfam" id="PF01937"/>
    </source>
</evidence>
<sequence length="299" mass="33602">MRIKPECALCITRQVVDVAKEITDDKAEQFKIISWGLEKISEMYGESSVPSFMGTEIHRYIKEMTKNSDPYKNLKDVANEFALKYLNDVEKLLESDDELERLQKKVKLAIAGNVIDFGPYSTGVNIENMVKSTLDGKLDIDFSEELLNELKNSKKVFYTCDNAGEIVFDLPLIKELKNYVEVVVSVKGSPILNDATLEDVKTAGIDQVTKVITSGTDAIGIRFEESSKEFINELNSSDFVIAKGMGNYESLTEYEEKHGQNSEKIPVYYILKAKCEPVAEHVGVCEGDNVLLRKEISKV</sequence>
<gene>
    <name evidence="3" type="ORF">HNP94_000475</name>
    <name evidence="4" type="ORF">HNP96_000542</name>
    <name evidence="2" type="ORF">MMJJ_15920</name>
</gene>
<protein>
    <recommendedName>
        <fullName evidence="1">Damage-control phosphatase ARMT1-like metal-binding domain-containing protein</fullName>
    </recommendedName>
</protein>
<dbReference type="KEGG" id="mmad:MMJJ_15920"/>
<dbReference type="Gene3D" id="3.40.50.10880">
    <property type="entry name" value="Uncharacterised protein PF01937, DUF89, domain 3"/>
    <property type="match status" value="1"/>
</dbReference>
<dbReference type="Gene3D" id="1.10.285.20">
    <property type="entry name" value="Uncharacterised protein PF01937, DUF89, domain 2"/>
    <property type="match status" value="1"/>
</dbReference>
<dbReference type="GeneID" id="36102676"/>
<evidence type="ECO:0000313" key="2">
    <source>
        <dbReference type="EMBL" id="AVB76963.1"/>
    </source>
</evidence>
<dbReference type="EMBL" id="CP026606">
    <property type="protein sequence ID" value="AVB76963.1"/>
    <property type="molecule type" value="Genomic_DNA"/>
</dbReference>
<evidence type="ECO:0000313" key="4">
    <source>
        <dbReference type="EMBL" id="MBB6496521.1"/>
    </source>
</evidence>
<dbReference type="Proteomes" id="UP000590564">
    <property type="component" value="Unassembled WGS sequence"/>
</dbReference>
<dbReference type="InterPro" id="IPR002791">
    <property type="entry name" value="ARMT1-like_metal-bd"/>
</dbReference>
<dbReference type="EMBL" id="JACDUO010000001">
    <property type="protein sequence ID" value="MBA2863475.1"/>
    <property type="molecule type" value="Genomic_DNA"/>
</dbReference>
<evidence type="ECO:0000313" key="7">
    <source>
        <dbReference type="Proteomes" id="UP000590564"/>
    </source>
</evidence>
<evidence type="ECO:0000313" key="3">
    <source>
        <dbReference type="EMBL" id="MBA2863475.1"/>
    </source>
</evidence>
<feature type="domain" description="Damage-control phosphatase ARMT1-like metal-binding" evidence="1">
    <location>
        <begin position="4"/>
        <end position="290"/>
    </location>
</feature>
<dbReference type="PIRSF" id="PIRSF006593">
    <property type="entry name" value="UCP006593"/>
    <property type="match status" value="1"/>
</dbReference>
<dbReference type="InterPro" id="IPR036075">
    <property type="entry name" value="ARMT-1-like_metal-bd_sf"/>
</dbReference>
<accession>A0A2L1CCB6</accession>
<dbReference type="Proteomes" id="UP000567099">
    <property type="component" value="Unassembled WGS sequence"/>
</dbReference>
<dbReference type="EMBL" id="JACHED010000001">
    <property type="protein sequence ID" value="MBB6496521.1"/>
    <property type="molecule type" value="Genomic_DNA"/>
</dbReference>
<name>A0A2L1CCB6_METMI</name>
<evidence type="ECO:0000313" key="6">
    <source>
        <dbReference type="Proteomes" id="UP000567099"/>
    </source>
</evidence>
<dbReference type="InterPro" id="IPR014444">
    <property type="entry name" value="PH1575-like"/>
</dbReference>
<dbReference type="SUPFAM" id="SSF111321">
    <property type="entry name" value="AF1104-like"/>
    <property type="match status" value="1"/>
</dbReference>
<reference evidence="3 6" key="3">
    <citation type="submission" date="2020-07" db="EMBL/GenBank/DDBJ databases">
        <title>Genomic Encyclopedia of Type Strains, Phase IV (KMG-V): Genome sequencing to study the core and pangenomes of soil and plant-associated prokaryotes.</title>
        <authorList>
            <person name="Whitman W."/>
        </authorList>
    </citation>
    <scope>NUCLEOTIDE SEQUENCE [LARGE SCALE GENOMIC DNA]</scope>
    <source>
        <strain evidence="3 6">C13</strain>
        <strain evidence="4 7">D1</strain>
    </source>
</reference>
<reference evidence="2" key="2">
    <citation type="submission" date="2018-02" db="EMBL/GenBank/DDBJ databases">
        <title>Complete genome sequence of the Methanococcus maripaludis type strain JJ (DSM 2067), a model for selenoprotein synthesis in Archaea.</title>
        <authorList>
            <person name="Poehlein A."/>
            <person name="Heym D."/>
            <person name="Quitzke V."/>
            <person name="Fersch J."/>
            <person name="Daniel R."/>
            <person name="Rother M."/>
        </authorList>
    </citation>
    <scope>NUCLEOTIDE SEQUENCE [LARGE SCALE GENOMIC DNA]</scope>
    <source>
        <strain evidence="2">DSM 2067</strain>
    </source>
</reference>
<proteinExistence type="predicted"/>
<reference evidence="5" key="1">
    <citation type="journal article" date="2018" name="Genome Announc.">
        <title>Complete Genome Sequence of the Methanococcus maripaludis Type Strain JJ (DSM 2067), a Model for Selenoprotein Synthesis in Archaea.</title>
        <authorList>
            <person name="Poehlein A."/>
            <person name="Heym D."/>
            <person name="Quitzke V."/>
            <person name="Fersch J."/>
            <person name="Daniel R."/>
            <person name="Rother M."/>
        </authorList>
    </citation>
    <scope>NUCLEOTIDE SEQUENCE [LARGE SCALE GENOMIC DNA]</scope>
    <source>
        <strain evidence="5">DSM 2067</strain>
    </source>
</reference>
<evidence type="ECO:0000313" key="5">
    <source>
        <dbReference type="Proteomes" id="UP000239462"/>
    </source>
</evidence>
<dbReference type="Gene3D" id="1.10.8.380">
    <property type="entry name" value="Uncharacterised protein PF01937, DUF89, domain 1"/>
    <property type="match status" value="1"/>
</dbReference>
<organism evidence="2 5">
    <name type="scientific">Methanococcus maripaludis</name>
    <name type="common">Methanococcus deltae</name>
    <dbReference type="NCBI Taxonomy" id="39152"/>
    <lineage>
        <taxon>Archaea</taxon>
        <taxon>Methanobacteriati</taxon>
        <taxon>Methanobacteriota</taxon>
        <taxon>Methanomada group</taxon>
        <taxon>Methanococci</taxon>
        <taxon>Methanococcales</taxon>
        <taxon>Methanococcaceae</taxon>
        <taxon>Methanococcus</taxon>
    </lineage>
</organism>
<dbReference type="Pfam" id="PF01937">
    <property type="entry name" value="ARMT1-like_dom"/>
    <property type="match status" value="1"/>
</dbReference>
<dbReference type="Proteomes" id="UP000239462">
    <property type="component" value="Chromosome"/>
</dbReference>
<dbReference type="RefSeq" id="WP_104838346.1">
    <property type="nucleotide sequence ID" value="NZ_CP026606.1"/>
</dbReference>
<dbReference type="AlphaFoldDB" id="A0A2L1CCB6"/>